<reference evidence="3 4" key="1">
    <citation type="submission" date="2018-06" db="EMBL/GenBank/DDBJ databases">
        <title>Comparative genomics reveals the genomic features of Rhizophagus irregularis, R. cerebriforme, R. diaphanum and Gigaspora rosea, and their symbiotic lifestyle signature.</title>
        <authorList>
            <person name="Morin E."/>
            <person name="San Clemente H."/>
            <person name="Chen E.C.H."/>
            <person name="De La Providencia I."/>
            <person name="Hainaut M."/>
            <person name="Kuo A."/>
            <person name="Kohler A."/>
            <person name="Murat C."/>
            <person name="Tang N."/>
            <person name="Roy S."/>
            <person name="Loubradou J."/>
            <person name="Henrissat B."/>
            <person name="Grigoriev I.V."/>
            <person name="Corradi N."/>
            <person name="Roux C."/>
            <person name="Martin F.M."/>
        </authorList>
    </citation>
    <scope>NUCLEOTIDE SEQUENCE [LARGE SCALE GENOMIC DNA]</scope>
    <source>
        <strain evidence="3 4">DAOM 194757</strain>
    </source>
</reference>
<protein>
    <recommendedName>
        <fullName evidence="5">Mitochondrial outer membrane transport complex Sam37/metaxin N-terminal domain-containing protein</fullName>
    </recommendedName>
</protein>
<organism evidence="3 4">
    <name type="scientific">Gigaspora rosea</name>
    <dbReference type="NCBI Taxonomy" id="44941"/>
    <lineage>
        <taxon>Eukaryota</taxon>
        <taxon>Fungi</taxon>
        <taxon>Fungi incertae sedis</taxon>
        <taxon>Mucoromycota</taxon>
        <taxon>Glomeromycotina</taxon>
        <taxon>Glomeromycetes</taxon>
        <taxon>Diversisporales</taxon>
        <taxon>Gigasporaceae</taxon>
        <taxon>Gigaspora</taxon>
    </lineage>
</organism>
<dbReference type="InterPro" id="IPR050931">
    <property type="entry name" value="Mito_Protein_Transport_Metaxin"/>
</dbReference>
<dbReference type="SUPFAM" id="SSF47616">
    <property type="entry name" value="GST C-terminal domain-like"/>
    <property type="match status" value="1"/>
</dbReference>
<dbReference type="PANTHER" id="PTHR12289:SF41">
    <property type="entry name" value="FAILED AXON CONNECTIONS-RELATED"/>
    <property type="match status" value="1"/>
</dbReference>
<accession>A0A397U7P2</accession>
<dbReference type="Pfam" id="PF17171">
    <property type="entry name" value="GST_C_6"/>
    <property type="match status" value="1"/>
</dbReference>
<evidence type="ECO:0000259" key="1">
    <source>
        <dbReference type="Pfam" id="PF17171"/>
    </source>
</evidence>
<dbReference type="PANTHER" id="PTHR12289">
    <property type="entry name" value="METAXIN RELATED"/>
    <property type="match status" value="1"/>
</dbReference>
<dbReference type="Pfam" id="PF17172">
    <property type="entry name" value="GST_N_4"/>
    <property type="match status" value="1"/>
</dbReference>
<dbReference type="OrthoDB" id="198787at2759"/>
<keyword evidence="4" id="KW-1185">Reference proteome</keyword>
<feature type="domain" description="Metaxin glutathione S-transferase" evidence="1">
    <location>
        <begin position="206"/>
        <end position="270"/>
    </location>
</feature>
<dbReference type="GO" id="GO:0007005">
    <property type="term" value="P:mitochondrion organization"/>
    <property type="evidence" value="ECO:0007669"/>
    <property type="project" value="TreeGrafter"/>
</dbReference>
<evidence type="ECO:0000313" key="4">
    <source>
        <dbReference type="Proteomes" id="UP000266673"/>
    </source>
</evidence>
<dbReference type="GO" id="GO:0001401">
    <property type="term" value="C:SAM complex"/>
    <property type="evidence" value="ECO:0007669"/>
    <property type="project" value="TreeGrafter"/>
</dbReference>
<proteinExistence type="predicted"/>
<dbReference type="InterPro" id="IPR012336">
    <property type="entry name" value="Thioredoxin-like_fold"/>
</dbReference>
<dbReference type="InterPro" id="IPR036282">
    <property type="entry name" value="Glutathione-S-Trfase_C_sf"/>
</dbReference>
<dbReference type="AlphaFoldDB" id="A0A397U7P2"/>
<gene>
    <name evidence="3" type="ORF">C2G38_2283008</name>
</gene>
<evidence type="ECO:0000259" key="2">
    <source>
        <dbReference type="Pfam" id="PF17172"/>
    </source>
</evidence>
<dbReference type="EMBL" id="QKWP01002111">
    <property type="protein sequence ID" value="RIB04779.1"/>
    <property type="molecule type" value="Genomic_DNA"/>
</dbReference>
<dbReference type="Proteomes" id="UP000266673">
    <property type="component" value="Unassembled WGS sequence"/>
</dbReference>
<name>A0A397U7P2_9GLOM</name>
<sequence length="277" mass="32210">MASSTPNQQSPGSHPIQQNIRQFLSNFPLKIHRPLYKNRELSGPTLYIWGPGWKTQETSFDQDCLKWQTYLKFSGIDFDVRNANEPLISPSGKNWVNRIFYGYLLYVITFLSLFIKKTGKVGEIIDERHQAECQAFIALADTKLRNALLYTLWCDPVYEPYTHKKYCGHYAKPLDKIIMYQAKNEAIKEMLTRKPVLIRDEIYQDAAEALQAISVTLGKNEYFFDTRSPTFIDAVIFSYIYTILSIPVTSSNDLIQLVRKHSNLVEFSNKVYEKFFQ</sequence>
<comment type="caution">
    <text evidence="3">The sequence shown here is derived from an EMBL/GenBank/DDBJ whole genome shotgun (WGS) entry which is preliminary data.</text>
</comment>
<dbReference type="STRING" id="44941.A0A397U7P2"/>
<dbReference type="InterPro" id="IPR033468">
    <property type="entry name" value="Metaxin_GST"/>
</dbReference>
<evidence type="ECO:0008006" key="5">
    <source>
        <dbReference type="Google" id="ProtNLM"/>
    </source>
</evidence>
<evidence type="ECO:0000313" key="3">
    <source>
        <dbReference type="EMBL" id="RIB04779.1"/>
    </source>
</evidence>
<feature type="domain" description="Thioredoxin-like fold" evidence="2">
    <location>
        <begin position="63"/>
        <end position="156"/>
    </location>
</feature>